<dbReference type="InterPro" id="IPR011701">
    <property type="entry name" value="MFS"/>
</dbReference>
<feature type="domain" description="Major facilitator superfamily (MFS) profile" evidence="8">
    <location>
        <begin position="12"/>
        <end position="380"/>
    </location>
</feature>
<keyword evidence="2" id="KW-0813">Transport</keyword>
<dbReference type="AlphaFoldDB" id="A0A090IK69"/>
<feature type="transmembrane region" description="Helical" evidence="7">
    <location>
        <begin position="107"/>
        <end position="126"/>
    </location>
</feature>
<feature type="transmembrane region" description="Helical" evidence="7">
    <location>
        <begin position="47"/>
        <end position="66"/>
    </location>
</feature>
<evidence type="ECO:0000256" key="4">
    <source>
        <dbReference type="ARBA" id="ARBA00022692"/>
    </source>
</evidence>
<evidence type="ECO:0000256" key="1">
    <source>
        <dbReference type="ARBA" id="ARBA00004651"/>
    </source>
</evidence>
<feature type="transmembrane region" description="Helical" evidence="7">
    <location>
        <begin position="138"/>
        <end position="159"/>
    </location>
</feature>
<dbReference type="Pfam" id="PF07690">
    <property type="entry name" value="MFS_1"/>
    <property type="match status" value="1"/>
</dbReference>
<reference evidence="10" key="1">
    <citation type="submission" date="2014-09" db="EMBL/GenBank/DDBJ databases">
        <authorList>
            <person name="Hjerde E."/>
        </authorList>
    </citation>
    <scope>NUCLEOTIDE SEQUENCE [LARGE SCALE GENOMIC DNA]</scope>
    <source>
        <strain evidence="10">06/09/139</strain>
    </source>
</reference>
<evidence type="ECO:0000259" key="8">
    <source>
        <dbReference type="PROSITE" id="PS50850"/>
    </source>
</evidence>
<proteinExistence type="predicted"/>
<dbReference type="Gene3D" id="1.20.1250.20">
    <property type="entry name" value="MFS general substrate transporter like domains"/>
    <property type="match status" value="2"/>
</dbReference>
<evidence type="ECO:0000256" key="2">
    <source>
        <dbReference type="ARBA" id="ARBA00022448"/>
    </source>
</evidence>
<feature type="transmembrane region" description="Helical" evidence="7">
    <location>
        <begin position="206"/>
        <end position="225"/>
    </location>
</feature>
<keyword evidence="4 7" id="KW-0812">Transmembrane</keyword>
<keyword evidence="6 7" id="KW-0472">Membrane</keyword>
<dbReference type="GeneID" id="28540521"/>
<dbReference type="InterPro" id="IPR036259">
    <property type="entry name" value="MFS_trans_sf"/>
</dbReference>
<keyword evidence="3" id="KW-1003">Cell membrane</keyword>
<dbReference type="PROSITE" id="PS50850">
    <property type="entry name" value="MFS"/>
    <property type="match status" value="1"/>
</dbReference>
<dbReference type="STRING" id="80852.AWOD_I_0953"/>
<dbReference type="OrthoDB" id="9810614at2"/>
<dbReference type="HOGENOM" id="CLU_035018_1_2_6"/>
<dbReference type="PATRIC" id="fig|80852.17.peg.966"/>
<dbReference type="Proteomes" id="UP000032427">
    <property type="component" value="Chromosome 1"/>
</dbReference>
<protein>
    <submittedName>
        <fullName evidence="9">Uncharacterized MFS-type transporter</fullName>
    </submittedName>
</protein>
<feature type="transmembrane region" description="Helical" evidence="7">
    <location>
        <begin position="356"/>
        <end position="373"/>
    </location>
</feature>
<dbReference type="GO" id="GO:0022857">
    <property type="term" value="F:transmembrane transporter activity"/>
    <property type="evidence" value="ECO:0007669"/>
    <property type="project" value="InterPro"/>
</dbReference>
<organism evidence="9 10">
    <name type="scientific">Aliivibrio wodanis</name>
    <dbReference type="NCBI Taxonomy" id="80852"/>
    <lineage>
        <taxon>Bacteria</taxon>
        <taxon>Pseudomonadati</taxon>
        <taxon>Pseudomonadota</taxon>
        <taxon>Gammaproteobacteria</taxon>
        <taxon>Vibrionales</taxon>
        <taxon>Vibrionaceae</taxon>
        <taxon>Aliivibrio</taxon>
    </lineage>
</organism>
<feature type="transmembrane region" description="Helical" evidence="7">
    <location>
        <begin position="323"/>
        <end position="350"/>
    </location>
</feature>
<comment type="subcellular location">
    <subcellularLocation>
        <location evidence="1">Cell membrane</location>
        <topology evidence="1">Multi-pass membrane protein</topology>
    </subcellularLocation>
</comment>
<feature type="transmembrane region" description="Helical" evidence="7">
    <location>
        <begin position="12"/>
        <end position="35"/>
    </location>
</feature>
<evidence type="ECO:0000313" key="9">
    <source>
        <dbReference type="EMBL" id="CED71046.1"/>
    </source>
</evidence>
<gene>
    <name evidence="9" type="primary">ycaD</name>
    <name evidence="9" type="ORF">AWOD_I_0953</name>
</gene>
<dbReference type="InterPro" id="IPR047200">
    <property type="entry name" value="MFS_YcaD-like"/>
</dbReference>
<accession>A0A090IK69</accession>
<dbReference type="PANTHER" id="PTHR23521">
    <property type="entry name" value="TRANSPORTER MFS SUPERFAMILY"/>
    <property type="match status" value="1"/>
</dbReference>
<keyword evidence="10" id="KW-1185">Reference proteome</keyword>
<sequence>MNTTTSTQSQPTLLIPVIALSLFAVASGYLMSLIPLMLSQYGIEAKYASWLASAFYAGLLVGAGLIEPFVARLGHKNAFVLFLALLAATIVILPAMPVEWVWMTARFVAGIAVAGVFVVVESWLLIGDAESRPKRLGLYMGALYGGSSLGQLGIGFIGIEGLLPYYMIIGLIMMAIACLLFGKGAQPQVQHHNVLNLKQILKLNKASIMGCVVSGLLLGAVYGLMPLELKHRNINTAQIGSLMALIVLGGMAVQPLVSYLSKHLGKTLLMALFCILGVFSIGLTTLSDSTVVLATALVLLGMAAFAIYPIAISLGCDTLDESYIVSATQVMLFSYSIGSVCGPVLANSLMNTAEGLMSYLFAILLATAIYMLLASMRQHRPMVAGE</sequence>
<feature type="transmembrane region" description="Helical" evidence="7">
    <location>
        <begin position="165"/>
        <end position="185"/>
    </location>
</feature>
<feature type="transmembrane region" description="Helical" evidence="7">
    <location>
        <begin position="237"/>
        <end position="260"/>
    </location>
</feature>
<dbReference type="InterPro" id="IPR020846">
    <property type="entry name" value="MFS_dom"/>
</dbReference>
<dbReference type="EMBL" id="LN554846">
    <property type="protein sequence ID" value="CED71046.1"/>
    <property type="molecule type" value="Genomic_DNA"/>
</dbReference>
<dbReference type="CDD" id="cd17477">
    <property type="entry name" value="MFS_YcaD_like"/>
    <property type="match status" value="1"/>
</dbReference>
<evidence type="ECO:0000256" key="7">
    <source>
        <dbReference type="SAM" id="Phobius"/>
    </source>
</evidence>
<evidence type="ECO:0000256" key="6">
    <source>
        <dbReference type="ARBA" id="ARBA00023136"/>
    </source>
</evidence>
<dbReference type="KEGG" id="awd:AWOD_I_0953"/>
<evidence type="ECO:0000256" key="3">
    <source>
        <dbReference type="ARBA" id="ARBA00022475"/>
    </source>
</evidence>
<dbReference type="PANTHER" id="PTHR23521:SF2">
    <property type="entry name" value="TRANSPORTER MFS SUPERFAMILY"/>
    <property type="match status" value="1"/>
</dbReference>
<keyword evidence="5 7" id="KW-1133">Transmembrane helix</keyword>
<feature type="transmembrane region" description="Helical" evidence="7">
    <location>
        <begin position="267"/>
        <end position="286"/>
    </location>
</feature>
<feature type="transmembrane region" description="Helical" evidence="7">
    <location>
        <begin position="292"/>
        <end position="311"/>
    </location>
</feature>
<dbReference type="SUPFAM" id="SSF103473">
    <property type="entry name" value="MFS general substrate transporter"/>
    <property type="match status" value="1"/>
</dbReference>
<name>A0A090IK69_9GAMM</name>
<evidence type="ECO:0000256" key="5">
    <source>
        <dbReference type="ARBA" id="ARBA00022989"/>
    </source>
</evidence>
<evidence type="ECO:0000313" key="10">
    <source>
        <dbReference type="Proteomes" id="UP000032427"/>
    </source>
</evidence>
<dbReference type="GO" id="GO:0005886">
    <property type="term" value="C:plasma membrane"/>
    <property type="evidence" value="ECO:0007669"/>
    <property type="project" value="UniProtKB-SubCell"/>
</dbReference>
<feature type="transmembrane region" description="Helical" evidence="7">
    <location>
        <begin position="78"/>
        <end position="95"/>
    </location>
</feature>